<protein>
    <recommendedName>
        <fullName evidence="2">DUF7745 domain-containing protein</fullName>
    </recommendedName>
</protein>
<organism evidence="3 4">
    <name type="scientific">Pisum sativum</name>
    <name type="common">Garden pea</name>
    <name type="synonym">Lathyrus oleraceus</name>
    <dbReference type="NCBI Taxonomy" id="3888"/>
    <lineage>
        <taxon>Eukaryota</taxon>
        <taxon>Viridiplantae</taxon>
        <taxon>Streptophyta</taxon>
        <taxon>Embryophyta</taxon>
        <taxon>Tracheophyta</taxon>
        <taxon>Spermatophyta</taxon>
        <taxon>Magnoliopsida</taxon>
        <taxon>eudicotyledons</taxon>
        <taxon>Gunneridae</taxon>
        <taxon>Pentapetalae</taxon>
        <taxon>rosids</taxon>
        <taxon>fabids</taxon>
        <taxon>Fabales</taxon>
        <taxon>Fabaceae</taxon>
        <taxon>Papilionoideae</taxon>
        <taxon>50 kb inversion clade</taxon>
        <taxon>NPAAA clade</taxon>
        <taxon>Hologalegina</taxon>
        <taxon>IRL clade</taxon>
        <taxon>Fabeae</taxon>
        <taxon>Lathyrus</taxon>
    </lineage>
</organism>
<dbReference type="Pfam" id="PF24924">
    <property type="entry name" value="DUF7745"/>
    <property type="match status" value="1"/>
</dbReference>
<gene>
    <name evidence="3" type="ORF">KIW84_070156</name>
</gene>
<accession>A0A9D4VFZ3</accession>
<name>A0A9D4VFZ3_PEA</name>
<dbReference type="EMBL" id="JAMSHJ010000007">
    <property type="protein sequence ID" value="KAI5382608.1"/>
    <property type="molecule type" value="Genomic_DNA"/>
</dbReference>
<feature type="compositionally biased region" description="Polar residues" evidence="1">
    <location>
        <begin position="285"/>
        <end position="296"/>
    </location>
</feature>
<comment type="caution">
    <text evidence="3">The sequence shown here is derived from an EMBL/GenBank/DDBJ whole genome shotgun (WGS) entry which is preliminary data.</text>
</comment>
<evidence type="ECO:0000313" key="3">
    <source>
        <dbReference type="EMBL" id="KAI5382608.1"/>
    </source>
</evidence>
<evidence type="ECO:0000259" key="2">
    <source>
        <dbReference type="Pfam" id="PF24924"/>
    </source>
</evidence>
<dbReference type="InterPro" id="IPR056647">
    <property type="entry name" value="DUF7745"/>
</dbReference>
<proteinExistence type="predicted"/>
<sequence>MLWWRRCSEDDTVRVTVEFAIVQYLSPSLWPYRFTILAYSLVFFNHERASFVLFLDVHFSPVLLPRALTKAKIFQFGTTNSHCIPHNACGSEWASTLRPISEFRFAPQGVVARGLGPSSCWALLFFLFGHAMDGPPKEEYLAPFVINTVDPLNPAGRKVRQAWNKIVRNGPELGKKNVIAREPYVQWEKERARVVKIPFYYESSSLPQVPEPEPILQEDVNKLTSKISELKLENTRLRLQLIKEKQGGDDLEDEGKEVKALYETSKKRAREKKVRKSGPAVLSGEQIQNLMDETMN</sequence>
<reference evidence="3 4" key="1">
    <citation type="journal article" date="2022" name="Nat. Genet.">
        <title>Improved pea reference genome and pan-genome highlight genomic features and evolutionary characteristics.</title>
        <authorList>
            <person name="Yang T."/>
            <person name="Liu R."/>
            <person name="Luo Y."/>
            <person name="Hu S."/>
            <person name="Wang D."/>
            <person name="Wang C."/>
            <person name="Pandey M.K."/>
            <person name="Ge S."/>
            <person name="Xu Q."/>
            <person name="Li N."/>
            <person name="Li G."/>
            <person name="Huang Y."/>
            <person name="Saxena R.K."/>
            <person name="Ji Y."/>
            <person name="Li M."/>
            <person name="Yan X."/>
            <person name="He Y."/>
            <person name="Liu Y."/>
            <person name="Wang X."/>
            <person name="Xiang C."/>
            <person name="Varshney R.K."/>
            <person name="Ding H."/>
            <person name="Gao S."/>
            <person name="Zong X."/>
        </authorList>
    </citation>
    <scope>NUCLEOTIDE SEQUENCE [LARGE SCALE GENOMIC DNA]</scope>
    <source>
        <strain evidence="3 4">cv. Zhongwan 6</strain>
    </source>
</reference>
<feature type="domain" description="DUF7745" evidence="2">
    <location>
        <begin position="128"/>
        <end position="192"/>
    </location>
</feature>
<keyword evidence="4" id="KW-1185">Reference proteome</keyword>
<evidence type="ECO:0000256" key="1">
    <source>
        <dbReference type="SAM" id="MobiDB-lite"/>
    </source>
</evidence>
<dbReference type="Proteomes" id="UP001058974">
    <property type="component" value="Chromosome 7"/>
</dbReference>
<dbReference type="Gramene" id="Psat07G0015600-T1">
    <property type="protein sequence ID" value="KAI5382608.1"/>
    <property type="gene ID" value="KIW84_070156"/>
</dbReference>
<evidence type="ECO:0000313" key="4">
    <source>
        <dbReference type="Proteomes" id="UP001058974"/>
    </source>
</evidence>
<feature type="region of interest" description="Disordered" evidence="1">
    <location>
        <begin position="266"/>
        <end position="296"/>
    </location>
</feature>
<dbReference type="AlphaFoldDB" id="A0A9D4VFZ3"/>
<feature type="compositionally biased region" description="Basic residues" evidence="1">
    <location>
        <begin position="267"/>
        <end position="276"/>
    </location>
</feature>